<comment type="caution">
    <text evidence="5">The sequence shown here is derived from an EMBL/GenBank/DDBJ whole genome shotgun (WGS) entry which is preliminary data.</text>
</comment>
<dbReference type="Proteomes" id="UP001271007">
    <property type="component" value="Unassembled WGS sequence"/>
</dbReference>
<dbReference type="EMBL" id="JAWDJX010000002">
    <property type="protein sequence ID" value="KAK3058086.1"/>
    <property type="molecule type" value="Genomic_DNA"/>
</dbReference>
<keyword evidence="6" id="KW-1185">Reference proteome</keyword>
<dbReference type="InterPro" id="IPR029063">
    <property type="entry name" value="SAM-dependent_MTases_sf"/>
</dbReference>
<evidence type="ECO:0000256" key="3">
    <source>
        <dbReference type="ARBA" id="ARBA00033309"/>
    </source>
</evidence>
<dbReference type="GO" id="GO:0031515">
    <property type="term" value="C:tRNA (m1A) methyltransferase complex"/>
    <property type="evidence" value="ECO:0007669"/>
    <property type="project" value="InterPro"/>
</dbReference>
<dbReference type="Gene3D" id="3.40.50.150">
    <property type="entry name" value="Vaccinia Virus protein VP39"/>
    <property type="match status" value="1"/>
</dbReference>
<dbReference type="GO" id="GO:0160107">
    <property type="term" value="F:tRNA (adenine(58)-N1)-methyltransferase activity"/>
    <property type="evidence" value="ECO:0007669"/>
    <property type="project" value="UniProtKB-EC"/>
</dbReference>
<evidence type="ECO:0000256" key="1">
    <source>
        <dbReference type="ARBA" id="ARBA00012796"/>
    </source>
</evidence>
<reference evidence="5" key="1">
    <citation type="submission" date="2023-04" db="EMBL/GenBank/DDBJ databases">
        <title>Black Yeasts Isolated from many extreme environments.</title>
        <authorList>
            <person name="Coleine C."/>
            <person name="Stajich J.E."/>
            <person name="Selbmann L."/>
        </authorList>
    </citation>
    <scope>NUCLEOTIDE SEQUENCE</scope>
    <source>
        <strain evidence="5">CCFEE 5312</strain>
    </source>
</reference>
<dbReference type="AlphaFoldDB" id="A0AAJ0LWV0"/>
<dbReference type="InterPro" id="IPR014816">
    <property type="entry name" value="tRNA_MeTrfase_Gcd14"/>
</dbReference>
<feature type="region of interest" description="Disordered" evidence="4">
    <location>
        <begin position="319"/>
        <end position="401"/>
    </location>
</feature>
<evidence type="ECO:0000313" key="5">
    <source>
        <dbReference type="EMBL" id="KAK3058086.1"/>
    </source>
</evidence>
<gene>
    <name evidence="5" type="ORF">LTR09_001163</name>
</gene>
<dbReference type="SUPFAM" id="SSF53335">
    <property type="entry name" value="S-adenosyl-L-methionine-dependent methyltransferases"/>
    <property type="match status" value="1"/>
</dbReference>
<proteinExistence type="predicted"/>
<dbReference type="GO" id="GO:0030488">
    <property type="term" value="P:tRNA methylation"/>
    <property type="evidence" value="ECO:0007669"/>
    <property type="project" value="InterPro"/>
</dbReference>
<dbReference type="Gene3D" id="3.10.330.20">
    <property type="match status" value="1"/>
</dbReference>
<evidence type="ECO:0000256" key="4">
    <source>
        <dbReference type="SAM" id="MobiDB-lite"/>
    </source>
</evidence>
<feature type="compositionally biased region" description="Acidic residues" evidence="4">
    <location>
        <begin position="365"/>
        <end position="380"/>
    </location>
</feature>
<dbReference type="PROSITE" id="PS51620">
    <property type="entry name" value="SAM_TRM61"/>
    <property type="match status" value="1"/>
</dbReference>
<organism evidence="5 6">
    <name type="scientific">Extremus antarcticus</name>
    <dbReference type="NCBI Taxonomy" id="702011"/>
    <lineage>
        <taxon>Eukaryota</taxon>
        <taxon>Fungi</taxon>
        <taxon>Dikarya</taxon>
        <taxon>Ascomycota</taxon>
        <taxon>Pezizomycotina</taxon>
        <taxon>Dothideomycetes</taxon>
        <taxon>Dothideomycetidae</taxon>
        <taxon>Mycosphaerellales</taxon>
        <taxon>Extremaceae</taxon>
        <taxon>Extremus</taxon>
    </lineage>
</organism>
<dbReference type="PANTHER" id="PTHR12133:SF1">
    <property type="entry name" value="TRNA (ADENINE(58)-N(1))-METHYLTRANSFERASE, MITOCHONDRIAL"/>
    <property type="match status" value="1"/>
</dbReference>
<dbReference type="GO" id="GO:0005739">
    <property type="term" value="C:mitochondrion"/>
    <property type="evidence" value="ECO:0007669"/>
    <property type="project" value="TreeGrafter"/>
</dbReference>
<accession>A0AAJ0LWV0</accession>
<feature type="compositionally biased region" description="Basic and acidic residues" evidence="4">
    <location>
        <begin position="349"/>
        <end position="364"/>
    </location>
</feature>
<dbReference type="PANTHER" id="PTHR12133">
    <property type="entry name" value="TRNA (ADENINE(58)-N(1))-METHYLTRANSFERASE"/>
    <property type="match status" value="1"/>
</dbReference>
<dbReference type="EC" id="2.1.1.220" evidence="1"/>
<sequence length="430" mass="47964">MNIPLWRPLRHLHQSKRHVSDARPFIAGDLVILRERKTRTASPIFTRPLKPGKRIDSHKGTIYHDDIIGKRPRHVVASRLSRNRSKTGDEEPKGTEYRIQEVKLEEYVRLSKRLVTPVYPADAALIVELLDLHPGVLHQQDCANASEETPKLEILEAGTGHGALTLYLARVIHAANAHLTPPPLQADGDDPRIAEEAETFKRNRLAILHTLDISAKYSQHAQNLIFAYRHGLYAPNIDFHVSPVSPWVREALTARHGKPFLSHAILDLPSADAQLADVAKAVRADGTIVVFNPSITQIMDCLNRVRDERIPLELETVLELPSNGGGKGREWDVRAVRPRTGRSTEVAADDGKAADPTQDARSESGSDEADVEVETDSETESDARQEQPTPTSERPTSKEWAMICRPKVGERIVGGGFVGVFRKWREDQPE</sequence>
<name>A0AAJ0LWV0_9PEZI</name>
<evidence type="ECO:0000313" key="6">
    <source>
        <dbReference type="Proteomes" id="UP001271007"/>
    </source>
</evidence>
<dbReference type="Pfam" id="PF14801">
    <property type="entry name" value="TrmI-like_N"/>
    <property type="match status" value="1"/>
</dbReference>
<evidence type="ECO:0000256" key="2">
    <source>
        <dbReference type="ARBA" id="ARBA00015963"/>
    </source>
</evidence>
<protein>
    <recommendedName>
        <fullName evidence="2">tRNA (adenine(58)-N(1))-methyltransferase catalytic subunit TRM61</fullName>
        <ecNumber evidence="1">2.1.1.220</ecNumber>
    </recommendedName>
    <alternativeName>
        <fullName evidence="3">tRNA(m1A58)-methyltransferase subunit TRM61</fullName>
    </alternativeName>
</protein>